<dbReference type="GO" id="GO:0004400">
    <property type="term" value="F:histidinol-phosphate transaminase activity"/>
    <property type="evidence" value="ECO:0007669"/>
    <property type="project" value="UniProtKB-UniRule"/>
</dbReference>
<evidence type="ECO:0000259" key="8">
    <source>
        <dbReference type="Pfam" id="PF00155"/>
    </source>
</evidence>
<feature type="domain" description="Aminotransferase class I/classII large" evidence="8">
    <location>
        <begin position="25"/>
        <end position="350"/>
    </location>
</feature>
<protein>
    <recommendedName>
        <fullName evidence="6">Histidinol-phosphate aminotransferase</fullName>
        <ecNumber evidence="6">2.6.1.9</ecNumber>
    </recommendedName>
    <alternativeName>
        <fullName evidence="6">Imidazole acetol-phosphate transaminase</fullName>
    </alternativeName>
</protein>
<evidence type="ECO:0000256" key="3">
    <source>
        <dbReference type="ARBA" id="ARBA00022576"/>
    </source>
</evidence>
<dbReference type="InterPro" id="IPR015421">
    <property type="entry name" value="PyrdxlP-dep_Trfase_major"/>
</dbReference>
<name>A0A2A6RGT9_9CHLR</name>
<comment type="subunit">
    <text evidence="2 6">Homodimer.</text>
</comment>
<feature type="compositionally biased region" description="Polar residues" evidence="7">
    <location>
        <begin position="377"/>
        <end position="386"/>
    </location>
</feature>
<reference evidence="10" key="1">
    <citation type="submission" date="2017-08" db="EMBL/GenBank/DDBJ databases">
        <authorList>
            <person name="Grouzdev D.S."/>
            <person name="Gaisin V.A."/>
            <person name="Rysina M.S."/>
            <person name="Gorlenko V.M."/>
        </authorList>
    </citation>
    <scope>NUCLEOTIDE SEQUENCE [LARGE SCALE GENOMIC DNA]</scope>
    <source>
        <strain evidence="10">Kir15-3F</strain>
    </source>
</reference>
<dbReference type="EC" id="2.6.1.9" evidence="6"/>
<dbReference type="PANTHER" id="PTHR43643">
    <property type="entry name" value="HISTIDINOL-PHOSPHATE AMINOTRANSFERASE 2"/>
    <property type="match status" value="1"/>
</dbReference>
<keyword evidence="10" id="KW-1185">Reference proteome</keyword>
<evidence type="ECO:0000313" key="9">
    <source>
        <dbReference type="EMBL" id="PDW02153.1"/>
    </source>
</evidence>
<dbReference type="InterPro" id="IPR015424">
    <property type="entry name" value="PyrdxlP-dep_Trfase"/>
</dbReference>
<evidence type="ECO:0000313" key="10">
    <source>
        <dbReference type="Proteomes" id="UP000220527"/>
    </source>
</evidence>
<dbReference type="OrthoDB" id="9813612at2"/>
<organism evidence="9 10">
    <name type="scientific">Candidatus Viridilinea mediisalina</name>
    <dbReference type="NCBI Taxonomy" id="2024553"/>
    <lineage>
        <taxon>Bacteria</taxon>
        <taxon>Bacillati</taxon>
        <taxon>Chloroflexota</taxon>
        <taxon>Chloroflexia</taxon>
        <taxon>Chloroflexales</taxon>
        <taxon>Chloroflexineae</taxon>
        <taxon>Oscillochloridaceae</taxon>
        <taxon>Candidatus Viridilinea</taxon>
    </lineage>
</organism>
<dbReference type="InterPro" id="IPR005861">
    <property type="entry name" value="HisP_aminotrans"/>
</dbReference>
<comment type="cofactor">
    <cofactor evidence="1 6">
        <name>pyridoxal 5'-phosphate</name>
        <dbReference type="ChEBI" id="CHEBI:597326"/>
    </cofactor>
</comment>
<dbReference type="GO" id="GO:0030170">
    <property type="term" value="F:pyridoxal phosphate binding"/>
    <property type="evidence" value="ECO:0007669"/>
    <property type="project" value="InterPro"/>
</dbReference>
<dbReference type="UniPathway" id="UPA00031">
    <property type="reaction ID" value="UER00012"/>
</dbReference>
<feature type="region of interest" description="Disordered" evidence="7">
    <location>
        <begin position="356"/>
        <end position="393"/>
    </location>
</feature>
<comment type="pathway">
    <text evidence="6">Amino-acid biosynthesis; L-histidine biosynthesis; L-histidine from 5-phospho-alpha-D-ribose 1-diphosphate: step 7/9.</text>
</comment>
<dbReference type="NCBIfam" id="TIGR01141">
    <property type="entry name" value="hisC"/>
    <property type="match status" value="1"/>
</dbReference>
<evidence type="ECO:0000256" key="4">
    <source>
        <dbReference type="ARBA" id="ARBA00022679"/>
    </source>
</evidence>
<keyword evidence="6" id="KW-0368">Histidine biosynthesis</keyword>
<keyword evidence="5 6" id="KW-0663">Pyridoxal phosphate</keyword>
<dbReference type="CDD" id="cd00609">
    <property type="entry name" value="AAT_like"/>
    <property type="match status" value="1"/>
</dbReference>
<dbReference type="RefSeq" id="WP_097645010.1">
    <property type="nucleotide sequence ID" value="NZ_NQWI01000085.1"/>
</dbReference>
<feature type="compositionally biased region" description="Polar residues" evidence="7">
    <location>
        <begin position="359"/>
        <end position="370"/>
    </location>
</feature>
<keyword evidence="4 6" id="KW-0808">Transferase</keyword>
<accession>A0A2A6RGT9</accession>
<dbReference type="HAMAP" id="MF_01023">
    <property type="entry name" value="HisC_aminotrans_2"/>
    <property type="match status" value="1"/>
</dbReference>
<sequence>MKYKDHIKRLPAYKPPKLITGQHADLVKLSSNENPLGPSPRALAALQSAIGHVHRYPDAGSVALRQALADHAGLSLEHVICANGSDELIFLICVAFLEAGDEVMMAEGTFISYMLRTLEMGALPLRVPLHNYTHNLAAMAAAITPRTKIVFICNPNNPTGTSNSADEVAALLERVPPHTLVVMDEAYYEFVTRPDYPQLLSELVAGRPNLLLLRTFAKIHGLAGLRLGYAYGAPELIEYLDRARPTFNVNSLAQVAGIAALGDTEHIARSRAHADASRAFFMQNLPSIGLEPIPSETNFVAVPVGDDTAVSNALFARGFSVTPLGMWGLPGLIRISFGTVEQNQGVLAALEEERMNGRTGEQMNGRTGEQMNKRTGEQMNGRTGEQMNKRTER</sequence>
<comment type="caution">
    <text evidence="9">The sequence shown here is derived from an EMBL/GenBank/DDBJ whole genome shotgun (WGS) entry which is preliminary data.</text>
</comment>
<dbReference type="PANTHER" id="PTHR43643:SF3">
    <property type="entry name" value="HISTIDINOL-PHOSPHATE AMINOTRANSFERASE"/>
    <property type="match status" value="1"/>
</dbReference>
<dbReference type="GO" id="GO:0000105">
    <property type="term" value="P:L-histidine biosynthetic process"/>
    <property type="evidence" value="ECO:0007669"/>
    <property type="project" value="UniProtKB-UniRule"/>
</dbReference>
<dbReference type="InterPro" id="IPR050106">
    <property type="entry name" value="HistidinolP_aminotransfase"/>
</dbReference>
<proteinExistence type="inferred from homology"/>
<comment type="similarity">
    <text evidence="6">Belongs to the class-II pyridoxal-phosphate-dependent aminotransferase family. Histidinol-phosphate aminotransferase subfamily.</text>
</comment>
<keyword evidence="3 6" id="KW-0032">Aminotransferase</keyword>
<dbReference type="Gene3D" id="3.40.640.10">
    <property type="entry name" value="Type I PLP-dependent aspartate aminotransferase-like (Major domain)"/>
    <property type="match status" value="1"/>
</dbReference>
<evidence type="ECO:0000256" key="5">
    <source>
        <dbReference type="ARBA" id="ARBA00022898"/>
    </source>
</evidence>
<gene>
    <name evidence="6 9" type="primary">hisC</name>
    <name evidence="9" type="ORF">CJ255_15525</name>
</gene>
<dbReference type="InterPro" id="IPR004839">
    <property type="entry name" value="Aminotransferase_I/II_large"/>
</dbReference>
<dbReference type="AlphaFoldDB" id="A0A2A6RGT9"/>
<dbReference type="SUPFAM" id="SSF53383">
    <property type="entry name" value="PLP-dependent transferases"/>
    <property type="match status" value="1"/>
</dbReference>
<evidence type="ECO:0000256" key="6">
    <source>
        <dbReference type="HAMAP-Rule" id="MF_01023"/>
    </source>
</evidence>
<dbReference type="EMBL" id="NQWI01000085">
    <property type="protein sequence ID" value="PDW02153.1"/>
    <property type="molecule type" value="Genomic_DNA"/>
</dbReference>
<keyword evidence="6" id="KW-0028">Amino-acid biosynthesis</keyword>
<dbReference type="Pfam" id="PF00155">
    <property type="entry name" value="Aminotran_1_2"/>
    <property type="match status" value="1"/>
</dbReference>
<evidence type="ECO:0000256" key="1">
    <source>
        <dbReference type="ARBA" id="ARBA00001933"/>
    </source>
</evidence>
<feature type="modified residue" description="N6-(pyridoxal phosphate)lysine" evidence="6">
    <location>
        <position position="218"/>
    </location>
</feature>
<evidence type="ECO:0000256" key="7">
    <source>
        <dbReference type="SAM" id="MobiDB-lite"/>
    </source>
</evidence>
<evidence type="ECO:0000256" key="2">
    <source>
        <dbReference type="ARBA" id="ARBA00011738"/>
    </source>
</evidence>
<dbReference type="Proteomes" id="UP000220527">
    <property type="component" value="Unassembled WGS sequence"/>
</dbReference>
<dbReference type="Gene3D" id="3.90.1150.10">
    <property type="entry name" value="Aspartate Aminotransferase, domain 1"/>
    <property type="match status" value="1"/>
</dbReference>
<dbReference type="InterPro" id="IPR015422">
    <property type="entry name" value="PyrdxlP-dep_Trfase_small"/>
</dbReference>
<comment type="catalytic activity">
    <reaction evidence="6">
        <text>L-histidinol phosphate + 2-oxoglutarate = 3-(imidazol-4-yl)-2-oxopropyl phosphate + L-glutamate</text>
        <dbReference type="Rhea" id="RHEA:23744"/>
        <dbReference type="ChEBI" id="CHEBI:16810"/>
        <dbReference type="ChEBI" id="CHEBI:29985"/>
        <dbReference type="ChEBI" id="CHEBI:57766"/>
        <dbReference type="ChEBI" id="CHEBI:57980"/>
        <dbReference type="EC" id="2.6.1.9"/>
    </reaction>
</comment>